<protein>
    <submittedName>
        <fullName evidence="1">Uncharacterized protein</fullName>
    </submittedName>
</protein>
<proteinExistence type="predicted"/>
<dbReference type="GeneID" id="33564333"/>
<name>A0A1Y2H321_9FUNG</name>
<keyword evidence="2" id="KW-1185">Reference proteome</keyword>
<reference evidence="1 2" key="1">
    <citation type="submission" date="2016-07" db="EMBL/GenBank/DDBJ databases">
        <title>Pervasive Adenine N6-methylation of Active Genes in Fungi.</title>
        <authorList>
            <consortium name="DOE Joint Genome Institute"/>
            <person name="Mondo S.J."/>
            <person name="Dannebaum R.O."/>
            <person name="Kuo R.C."/>
            <person name="Labutti K."/>
            <person name="Haridas S."/>
            <person name="Kuo A."/>
            <person name="Salamov A."/>
            <person name="Ahrendt S.R."/>
            <person name="Lipzen A."/>
            <person name="Sullivan W."/>
            <person name="Andreopoulos W.B."/>
            <person name="Clum A."/>
            <person name="Lindquist E."/>
            <person name="Daum C."/>
            <person name="Ramamoorthy G.K."/>
            <person name="Gryganskyi A."/>
            <person name="Culley D."/>
            <person name="Magnuson J.K."/>
            <person name="James T.Y."/>
            <person name="O'Malley M.A."/>
            <person name="Stajich J.E."/>
            <person name="Spatafora J.W."/>
            <person name="Visel A."/>
            <person name="Grigoriev I.V."/>
        </authorList>
    </citation>
    <scope>NUCLEOTIDE SEQUENCE [LARGE SCALE GENOMIC DNA]</scope>
    <source>
        <strain evidence="1 2">NRRL 3116</strain>
    </source>
</reference>
<organism evidence="1 2">
    <name type="scientific">Lobosporangium transversale</name>
    <dbReference type="NCBI Taxonomy" id="64571"/>
    <lineage>
        <taxon>Eukaryota</taxon>
        <taxon>Fungi</taxon>
        <taxon>Fungi incertae sedis</taxon>
        <taxon>Mucoromycota</taxon>
        <taxon>Mortierellomycotina</taxon>
        <taxon>Mortierellomycetes</taxon>
        <taxon>Mortierellales</taxon>
        <taxon>Mortierellaceae</taxon>
        <taxon>Lobosporangium</taxon>
    </lineage>
</organism>
<accession>A0A1Y2H321</accession>
<evidence type="ECO:0000313" key="2">
    <source>
        <dbReference type="Proteomes" id="UP000193648"/>
    </source>
</evidence>
<dbReference type="AlphaFoldDB" id="A0A1Y2H321"/>
<evidence type="ECO:0000313" key="1">
    <source>
        <dbReference type="EMBL" id="ORZ28960.1"/>
    </source>
</evidence>
<gene>
    <name evidence="1" type="ORF">BCR41DRAFT_344347</name>
</gene>
<dbReference type="RefSeq" id="XP_021886633.1">
    <property type="nucleotide sequence ID" value="XM_022022489.1"/>
</dbReference>
<dbReference type="OrthoDB" id="2334741at2759"/>
<comment type="caution">
    <text evidence="1">The sequence shown here is derived from an EMBL/GenBank/DDBJ whole genome shotgun (WGS) entry which is preliminary data.</text>
</comment>
<dbReference type="Proteomes" id="UP000193648">
    <property type="component" value="Unassembled WGS sequence"/>
</dbReference>
<dbReference type="EMBL" id="MCFF01000001">
    <property type="protein sequence ID" value="ORZ28960.1"/>
    <property type="molecule type" value="Genomic_DNA"/>
</dbReference>
<dbReference type="InParanoid" id="A0A1Y2H321"/>
<sequence>MAHYGFSNGLWQTVRLHCQTVEVEAREGTEQTKGQPYVLLQDVEDIFPGAIRLQCGKRSLGFMVDGDGNRLIPLRVRYLPKTTLEVVLRSDLQLPMRIPSQRHVRNAKAIELLLSSCQSSYSSPPSPTVLISPHHESKARFESCQLLHKGTIHSILHTVIPPLHPHAQSHLPIFDEENINLQSSNQHNYSTSIIDAHILSLEASDFPSALPNEELKTQYLKSLSFYESFIRYSDAGRMEQANTAGKDFRWQFDFLRLAMAQHQGLQYRLLQMQQTIKQIQIESIGRLITIQNNAWDILFHYNDVELHENPGPRLFIVLPKSTSLPQNHSSGEGQALRPEDFRLYFLCECGEQTIQACLYNNSNASSDSEGTGSLARPITKSSYSPISGSNKRFAWGSSNLNSNDNLSGGESPYCTSACSASENTITSGQDQSQGGWLSHHIHVAEHEGYDLDNPFGFFQEFGQYTLVLLQVLKYGIVTDECTIPSLATYAGDDSSSSFSSSGAAKMAKDVDGSNLESSVNRAIEFLQSWATKNGSQTYVSGPQQQLAGAHGKRKNMLSKLRSFIILSEKQKSEALGNLYRVPTSEGFTRWICLDHYYNRYNSAAIKELQILAAIDGGAFEEHYGRVTITLTSAVDATQFYKALERTRSILELNLTLDWNISFSEAKVLRDAISHSSIAILRLACTASTAPTEMFSRSKRANPIWQMISNPRLSSFSLQRYSGFFTKVSSPVYMNQLQSLSISDEIEWSNNSSRIIELLSASPHLIELMLATSTKVYETYQAIRLTALKCCPVLERLTIRASKVEKLTTSLEHGQVITDMDVVIPSLGPYSSLFESGSPIRYLHITSRTSFQGDGELLLKLICRSNTLTDLRVCCYVSEFHSFYTTVRRGVTENIMDTKGLSTSLKRVCLYRGSNQLYTADIMDPEAVCLELLQINVYKGPMLHLIQRYGSKLTKLKIDGPQWMAAHSTALLESVSQILPSSLSSSPTLSSSSSASSSSPSPSSSLLLSLSTPTPALSLFPLNSPLRPRLEELFLTVLNVDESILEDLSAVINQSEQLRVFKLLVDQPFKEDIHRSMCWIEFMKKTVEKLTTLILSCKDPKDWMDAFETTFSSVSPCTRFRALENILFAQPPRSKLDRTLTVLLDEQYTWSLEKYKK</sequence>